<dbReference type="InterPro" id="IPR005265">
    <property type="entry name" value="HemJ-like"/>
</dbReference>
<feature type="transmembrane region" description="Helical" evidence="14">
    <location>
        <begin position="133"/>
        <end position="151"/>
    </location>
</feature>
<dbReference type="RefSeq" id="WP_330974979.1">
    <property type="nucleotide sequence ID" value="NZ_JAZGLY010000005.1"/>
</dbReference>
<keyword evidence="5 14" id="KW-1003">Cell membrane</keyword>
<keyword evidence="11 14" id="KW-0408">Iron</keyword>
<evidence type="ECO:0000256" key="6">
    <source>
        <dbReference type="ARBA" id="ARBA00022617"/>
    </source>
</evidence>
<comment type="cofactor">
    <cofactor evidence="14 15">
        <name>heme b</name>
        <dbReference type="ChEBI" id="CHEBI:60344"/>
    </cofactor>
    <text evidence="14 15">Binds 1 heme b (iron(II)-protoporphyrin IX) group per subunit.</text>
</comment>
<dbReference type="PANTHER" id="PTHR40255:SF1">
    <property type="entry name" value="PROTOPORPHYRINOGEN IX OXIDASE"/>
    <property type="match status" value="1"/>
</dbReference>
<gene>
    <name evidence="16" type="ORF">V2H41_09815</name>
</gene>
<dbReference type="HAMAP" id="MF_02239">
    <property type="entry name" value="HemJ"/>
    <property type="match status" value="1"/>
</dbReference>
<organism evidence="16 17">
    <name type="scientific">Niabella digestorum</name>
    <dbReference type="NCBI Taxonomy" id="3117701"/>
    <lineage>
        <taxon>Bacteria</taxon>
        <taxon>Pseudomonadati</taxon>
        <taxon>Bacteroidota</taxon>
        <taxon>Chitinophagia</taxon>
        <taxon>Chitinophagales</taxon>
        <taxon>Chitinophagaceae</taxon>
        <taxon>Niabella</taxon>
    </lineage>
</organism>
<evidence type="ECO:0000313" key="16">
    <source>
        <dbReference type="EMBL" id="MEE6187570.1"/>
    </source>
</evidence>
<evidence type="ECO:0000256" key="10">
    <source>
        <dbReference type="ARBA" id="ARBA00023002"/>
    </source>
</evidence>
<feature type="binding site" description="axial binding residue" evidence="14">
    <location>
        <position position="12"/>
    </location>
    <ligand>
        <name>heme</name>
        <dbReference type="ChEBI" id="CHEBI:30413"/>
    </ligand>
    <ligandPart>
        <name>Fe</name>
        <dbReference type="ChEBI" id="CHEBI:18248"/>
    </ligandPart>
</feature>
<proteinExistence type="inferred from homology"/>
<evidence type="ECO:0000256" key="1">
    <source>
        <dbReference type="ARBA" id="ARBA00004651"/>
    </source>
</evidence>
<dbReference type="PANTHER" id="PTHR40255">
    <property type="entry name" value="UPF0093 MEMBRANE PROTEIN SLR1790"/>
    <property type="match status" value="1"/>
</dbReference>
<comment type="caution">
    <text evidence="16">The sequence shown here is derived from an EMBL/GenBank/DDBJ whole genome shotgun (WGS) entry which is preliminary data.</text>
</comment>
<evidence type="ECO:0000256" key="7">
    <source>
        <dbReference type="ARBA" id="ARBA00022692"/>
    </source>
</evidence>
<keyword evidence="12 14" id="KW-0472">Membrane</keyword>
<protein>
    <recommendedName>
        <fullName evidence="4 14">Protoporphyrinogen IX oxidase</fullName>
        <shortName evidence="14">PPO</shortName>
        <ecNumber evidence="14 15">1.3.99.-</ecNumber>
    </recommendedName>
</protein>
<evidence type="ECO:0000256" key="12">
    <source>
        <dbReference type="ARBA" id="ARBA00023136"/>
    </source>
</evidence>
<evidence type="ECO:0000256" key="9">
    <source>
        <dbReference type="ARBA" id="ARBA00022989"/>
    </source>
</evidence>
<evidence type="ECO:0000256" key="11">
    <source>
        <dbReference type="ARBA" id="ARBA00023004"/>
    </source>
</evidence>
<keyword evidence="17" id="KW-1185">Reference proteome</keyword>
<evidence type="ECO:0000256" key="15">
    <source>
        <dbReference type="PIRNR" id="PIRNR004638"/>
    </source>
</evidence>
<comment type="pathway">
    <text evidence="2 14 15">Porphyrin-containing compound metabolism; protoporphyrin-IX biosynthesis; protoporphyrin-IX from protoporphyrinogen-IX: step 1/1.</text>
</comment>
<feature type="transmembrane region" description="Helical" evidence="14">
    <location>
        <begin position="6"/>
        <end position="26"/>
    </location>
</feature>
<keyword evidence="6 14" id="KW-0349">Heme</keyword>
<keyword evidence="10 14" id="KW-0560">Oxidoreductase</keyword>
<evidence type="ECO:0000256" key="2">
    <source>
        <dbReference type="ARBA" id="ARBA00005073"/>
    </source>
</evidence>
<evidence type="ECO:0000256" key="14">
    <source>
        <dbReference type="HAMAP-Rule" id="MF_02239"/>
    </source>
</evidence>
<evidence type="ECO:0000256" key="13">
    <source>
        <dbReference type="ARBA" id="ARBA00048390"/>
    </source>
</evidence>
<keyword evidence="9 14" id="KW-1133">Transmembrane helix</keyword>
<comment type="subunit">
    <text evidence="14">Homodimer.</text>
</comment>
<feature type="binding site" description="axial binding residue" evidence="14">
    <location>
        <position position="98"/>
    </location>
    <ligand>
        <name>heme</name>
        <dbReference type="ChEBI" id="CHEBI:30413"/>
    </ligand>
    <ligandPart>
        <name>Fe</name>
        <dbReference type="ChEBI" id="CHEBI:18248"/>
    </ligandPart>
</feature>
<feature type="transmembrane region" description="Helical" evidence="14">
    <location>
        <begin position="92"/>
        <end position="112"/>
    </location>
</feature>
<dbReference type="Proteomes" id="UP001357452">
    <property type="component" value="Unassembled WGS sequence"/>
</dbReference>
<comment type="function">
    <text evidence="14 15">Catalyzes the oxidation of protoporphyrinogen IX to protoporphyrin IX.</text>
</comment>
<dbReference type="PIRSF" id="PIRSF004638">
    <property type="entry name" value="UCP004638"/>
    <property type="match status" value="1"/>
</dbReference>
<comment type="catalytic activity">
    <reaction evidence="13 14 15">
        <text>protoporphyrinogen IX + 3 A = protoporphyrin IX + 3 AH2</text>
        <dbReference type="Rhea" id="RHEA:62000"/>
        <dbReference type="ChEBI" id="CHEBI:13193"/>
        <dbReference type="ChEBI" id="CHEBI:17499"/>
        <dbReference type="ChEBI" id="CHEBI:57306"/>
        <dbReference type="ChEBI" id="CHEBI:57307"/>
    </reaction>
</comment>
<comment type="similarity">
    <text evidence="3 14 15">Belongs to the HemJ family.</text>
</comment>
<name>A0ABU7RHT2_9BACT</name>
<evidence type="ECO:0000256" key="5">
    <source>
        <dbReference type="ARBA" id="ARBA00022475"/>
    </source>
</evidence>
<sequence>MSSAYLYLKALHIIFVVTWFAGLFYMPRLLIYNVEANTQPVAVRTVLQTQFGIMMKRLWYGITWPSAILTLLLGLTVLFKGGWFHLLFKSEGIWLTLKLCLVLFLYAYHIATHVIFKQQLKGVFKLNSQQLRMWNELATIFLICIVMLVVVKQGISLFWGLVGTALLVIALMLAIKIYKRIRNKSAQ</sequence>
<dbReference type="Pfam" id="PF03653">
    <property type="entry name" value="UPF0093"/>
    <property type="match status" value="1"/>
</dbReference>
<reference evidence="16 17" key="1">
    <citation type="submission" date="2024-01" db="EMBL/GenBank/DDBJ databases">
        <title>Niabella digestum sp. nov., isolated from waste digestion system.</title>
        <authorList>
            <person name="Zhang L."/>
        </authorList>
    </citation>
    <scope>NUCLEOTIDE SEQUENCE [LARGE SCALE GENOMIC DNA]</scope>
    <source>
        <strain evidence="16 17">A18</strain>
    </source>
</reference>
<dbReference type="EC" id="1.3.99.-" evidence="14 15"/>
<evidence type="ECO:0000256" key="3">
    <source>
        <dbReference type="ARBA" id="ARBA00006501"/>
    </source>
</evidence>
<evidence type="ECO:0000256" key="8">
    <source>
        <dbReference type="ARBA" id="ARBA00022723"/>
    </source>
</evidence>
<evidence type="ECO:0000313" key="17">
    <source>
        <dbReference type="Proteomes" id="UP001357452"/>
    </source>
</evidence>
<feature type="transmembrane region" description="Helical" evidence="14">
    <location>
        <begin position="58"/>
        <end position="80"/>
    </location>
</feature>
<feature type="transmembrane region" description="Helical" evidence="14">
    <location>
        <begin position="157"/>
        <end position="178"/>
    </location>
</feature>
<accession>A0ABU7RHT2</accession>
<evidence type="ECO:0000256" key="4">
    <source>
        <dbReference type="ARBA" id="ARBA00017504"/>
    </source>
</evidence>
<keyword evidence="7 14" id="KW-0812">Transmembrane</keyword>
<dbReference type="EMBL" id="JAZGLY010000005">
    <property type="protein sequence ID" value="MEE6187570.1"/>
    <property type="molecule type" value="Genomic_DNA"/>
</dbReference>
<keyword evidence="8 14" id="KW-0479">Metal-binding</keyword>
<comment type="subcellular location">
    <subcellularLocation>
        <location evidence="1 14">Cell membrane</location>
        <topology evidence="1 14">Multi-pass membrane protein</topology>
    </subcellularLocation>
</comment>